<name>E6TRX3_EVAC2</name>
<dbReference type="STRING" id="649639.Bcell_1231"/>
<keyword evidence="1" id="KW-0472">Membrane</keyword>
<reference evidence="2" key="1">
    <citation type="submission" date="2010-12" db="EMBL/GenBank/DDBJ databases">
        <title>Complete sequence of Bacillus cellulosilyticus DSM 2522.</title>
        <authorList>
            <consortium name="US DOE Joint Genome Institute"/>
            <person name="Lucas S."/>
            <person name="Copeland A."/>
            <person name="Lapidus A."/>
            <person name="Cheng J.-F."/>
            <person name="Bruce D."/>
            <person name="Goodwin L."/>
            <person name="Pitluck S."/>
            <person name="Chertkov O."/>
            <person name="Detter J.C."/>
            <person name="Han C."/>
            <person name="Tapia R."/>
            <person name="Land M."/>
            <person name="Hauser L."/>
            <person name="Jeffries C."/>
            <person name="Kyrpides N."/>
            <person name="Ivanova N."/>
            <person name="Mikhailova N."/>
            <person name="Brumm P."/>
            <person name="Mead D."/>
            <person name="Woyke T."/>
        </authorList>
    </citation>
    <scope>NUCLEOTIDE SEQUENCE [LARGE SCALE GENOMIC DNA]</scope>
    <source>
        <strain evidence="2">DSM 2522</strain>
    </source>
</reference>
<evidence type="ECO:0000313" key="3">
    <source>
        <dbReference type="Proteomes" id="UP000001401"/>
    </source>
</evidence>
<feature type="transmembrane region" description="Helical" evidence="1">
    <location>
        <begin position="7"/>
        <end position="24"/>
    </location>
</feature>
<dbReference type="RefSeq" id="WP_013487837.1">
    <property type="nucleotide sequence ID" value="NC_014829.1"/>
</dbReference>
<dbReference type="HOGENOM" id="CLU_2986886_0_0_9"/>
<organism evidence="2 3">
    <name type="scientific">Evansella cellulosilytica (strain ATCC 21833 / DSM 2522 / FERM P-1141 / JCM 9156 / N-4)</name>
    <name type="common">Bacillus cellulosilyticus</name>
    <dbReference type="NCBI Taxonomy" id="649639"/>
    <lineage>
        <taxon>Bacteria</taxon>
        <taxon>Bacillati</taxon>
        <taxon>Bacillota</taxon>
        <taxon>Bacilli</taxon>
        <taxon>Bacillales</taxon>
        <taxon>Bacillaceae</taxon>
        <taxon>Evansella</taxon>
    </lineage>
</organism>
<accession>E6TRX3</accession>
<dbReference type="Proteomes" id="UP000001401">
    <property type="component" value="Chromosome"/>
</dbReference>
<feature type="transmembrane region" description="Helical" evidence="1">
    <location>
        <begin position="30"/>
        <end position="49"/>
    </location>
</feature>
<evidence type="ECO:0000256" key="1">
    <source>
        <dbReference type="SAM" id="Phobius"/>
    </source>
</evidence>
<sequence>MNKYIQNMIAIVFIVVSFLLFFEYRVGIDFGLWHLFLVIVAGYGIYLNLTALKKVRS</sequence>
<keyword evidence="3" id="KW-1185">Reference proteome</keyword>
<keyword evidence="1" id="KW-0812">Transmembrane</keyword>
<protein>
    <submittedName>
        <fullName evidence="2">Uncharacterized protein</fullName>
    </submittedName>
</protein>
<keyword evidence="1" id="KW-1133">Transmembrane helix</keyword>
<dbReference type="KEGG" id="bco:Bcell_1231"/>
<evidence type="ECO:0000313" key="2">
    <source>
        <dbReference type="EMBL" id="ADU29496.1"/>
    </source>
</evidence>
<proteinExistence type="predicted"/>
<dbReference type="EMBL" id="CP002394">
    <property type="protein sequence ID" value="ADU29496.1"/>
    <property type="molecule type" value="Genomic_DNA"/>
</dbReference>
<gene>
    <name evidence="2" type="ordered locus">Bcell_1231</name>
</gene>
<dbReference type="OrthoDB" id="2991072at2"/>
<dbReference type="AlphaFoldDB" id="E6TRX3"/>